<proteinExistence type="predicted"/>
<name>A0A2W4W390_9CYAN</name>
<feature type="domain" description="Calcineurin-like phosphoesterase" evidence="2">
    <location>
        <begin position="73"/>
        <end position="290"/>
    </location>
</feature>
<protein>
    <recommendedName>
        <fullName evidence="2">Calcineurin-like phosphoesterase domain-containing protein</fullName>
    </recommendedName>
</protein>
<comment type="caution">
    <text evidence="3">The sequence shown here is derived from an EMBL/GenBank/DDBJ whole genome shotgun (WGS) entry which is preliminary data.</text>
</comment>
<feature type="chain" id="PRO_5015889458" description="Calcineurin-like phosphoesterase domain-containing protein" evidence="1">
    <location>
        <begin position="36"/>
        <end position="372"/>
    </location>
</feature>
<dbReference type="InterPro" id="IPR029052">
    <property type="entry name" value="Metallo-depent_PP-like"/>
</dbReference>
<evidence type="ECO:0000256" key="1">
    <source>
        <dbReference type="SAM" id="SignalP"/>
    </source>
</evidence>
<feature type="signal peptide" evidence="1">
    <location>
        <begin position="1"/>
        <end position="35"/>
    </location>
</feature>
<sequence>MQIKRFFRSYVFRFIAFAIASCSVILFLASQPSFSKSDESVFSDKDVDFSFVVVGCNRVDKADIDKTSPSTANIEQLKRTFKEVAELSPPPKFLFFAGDAVMGYTSDVNVLESQLKGWRDLYESSPLASSKTTLIPITGNHETQNEKKVSYEGAEKTWLKVMAPYLKYAGNGPHAGGKDNLKTDQSQLTYSFDYKGTHFVVLNTDPVGRDWSVPKAWIAKDLDKAKSRFAKHIFAIGHKPAHAYPKNLYSPAEAKEDGLGKLYPEDRDEFWASLVKNKAEAMLAAHNHVYYRAKGPNGNTWQIIAGNGGSSLDKVVDQSKNNAFGFTVVSVLKNNHVTVTSYGRDVPKSGYLAPSEKYPTTVRDRGDITWSS</sequence>
<dbReference type="Proteomes" id="UP000249467">
    <property type="component" value="Unassembled WGS sequence"/>
</dbReference>
<dbReference type="InterPro" id="IPR004843">
    <property type="entry name" value="Calcineurin-like_PHP"/>
</dbReference>
<evidence type="ECO:0000313" key="4">
    <source>
        <dbReference type="Proteomes" id="UP000249467"/>
    </source>
</evidence>
<dbReference type="AlphaFoldDB" id="A0A2W4W390"/>
<organism evidence="3 4">
    <name type="scientific">Pseudanabaena frigida</name>
    <dbReference type="NCBI Taxonomy" id="945775"/>
    <lineage>
        <taxon>Bacteria</taxon>
        <taxon>Bacillati</taxon>
        <taxon>Cyanobacteriota</taxon>
        <taxon>Cyanophyceae</taxon>
        <taxon>Pseudanabaenales</taxon>
        <taxon>Pseudanabaenaceae</taxon>
        <taxon>Pseudanabaena</taxon>
    </lineage>
</organism>
<gene>
    <name evidence="3" type="ORF">DCF19_21185</name>
</gene>
<keyword evidence="1" id="KW-0732">Signal</keyword>
<dbReference type="PANTHER" id="PTHR43143:SF1">
    <property type="entry name" value="SERINE_THREONINE-PROTEIN PHOSPHATASE CPPED1"/>
    <property type="match status" value="1"/>
</dbReference>
<reference evidence="3 4" key="2">
    <citation type="submission" date="2018-06" db="EMBL/GenBank/DDBJ databases">
        <title>Metagenomic assembly of (sub)arctic Cyanobacteria and their associated microbiome from non-axenic cultures.</title>
        <authorList>
            <person name="Baurain D."/>
        </authorList>
    </citation>
    <scope>NUCLEOTIDE SEQUENCE [LARGE SCALE GENOMIC DNA]</scope>
    <source>
        <strain evidence="3">ULC066bin1</strain>
    </source>
</reference>
<evidence type="ECO:0000313" key="3">
    <source>
        <dbReference type="EMBL" id="PZO36539.1"/>
    </source>
</evidence>
<dbReference type="Pfam" id="PF00149">
    <property type="entry name" value="Metallophos"/>
    <property type="match status" value="1"/>
</dbReference>
<dbReference type="PANTHER" id="PTHR43143">
    <property type="entry name" value="METALLOPHOSPHOESTERASE, CALCINEURIN SUPERFAMILY"/>
    <property type="match status" value="1"/>
</dbReference>
<dbReference type="GO" id="GO:0016787">
    <property type="term" value="F:hydrolase activity"/>
    <property type="evidence" value="ECO:0007669"/>
    <property type="project" value="InterPro"/>
</dbReference>
<dbReference type="InterPro" id="IPR051918">
    <property type="entry name" value="STPP_CPPED1"/>
</dbReference>
<dbReference type="EMBL" id="QBML01000039">
    <property type="protein sequence ID" value="PZO36539.1"/>
    <property type="molecule type" value="Genomic_DNA"/>
</dbReference>
<reference evidence="3 4" key="1">
    <citation type="submission" date="2018-04" db="EMBL/GenBank/DDBJ databases">
        <authorList>
            <person name="Go L.Y."/>
            <person name="Mitchell J.A."/>
        </authorList>
    </citation>
    <scope>NUCLEOTIDE SEQUENCE [LARGE SCALE GENOMIC DNA]</scope>
    <source>
        <strain evidence="3">ULC066bin1</strain>
    </source>
</reference>
<accession>A0A2W4W390</accession>
<dbReference type="SUPFAM" id="SSF56300">
    <property type="entry name" value="Metallo-dependent phosphatases"/>
    <property type="match status" value="1"/>
</dbReference>
<evidence type="ECO:0000259" key="2">
    <source>
        <dbReference type="Pfam" id="PF00149"/>
    </source>
</evidence>
<dbReference type="Gene3D" id="3.60.21.10">
    <property type="match status" value="1"/>
</dbReference>